<dbReference type="RefSeq" id="WP_273780311.1">
    <property type="nucleotide sequence ID" value="NZ_JAOTNP010000002.1"/>
</dbReference>
<protein>
    <submittedName>
        <fullName evidence="2">Uncharacterized protein</fullName>
    </submittedName>
</protein>
<evidence type="ECO:0000313" key="3">
    <source>
        <dbReference type="Proteomes" id="UP001286376"/>
    </source>
</evidence>
<evidence type="ECO:0000313" key="2">
    <source>
        <dbReference type="EMBL" id="MDV8945906.1"/>
    </source>
</evidence>
<organism evidence="2 3">
    <name type="scientific">Limosilactobacillus reuteri</name>
    <name type="common">Lactobacillus reuteri</name>
    <dbReference type="NCBI Taxonomy" id="1598"/>
    <lineage>
        <taxon>Bacteria</taxon>
        <taxon>Bacillati</taxon>
        <taxon>Bacillota</taxon>
        <taxon>Bacilli</taxon>
        <taxon>Lactobacillales</taxon>
        <taxon>Lactobacillaceae</taxon>
        <taxon>Limosilactobacillus</taxon>
    </lineage>
</organism>
<accession>A0AAW8ZX85</accession>
<dbReference type="EMBL" id="JAOTNP010000002">
    <property type="protein sequence ID" value="MDV8945906.1"/>
    <property type="molecule type" value="Genomic_DNA"/>
</dbReference>
<keyword evidence="1" id="KW-0812">Transmembrane</keyword>
<reference evidence="2 3" key="1">
    <citation type="journal article" date="2022" name="Front. Cell. Infect. Microbiol.">
        <title>The probiotic and immunomodulation effects of Limosilactobacillus reuteri RGW1 isolated from calf feces.</title>
        <authorList>
            <person name="Huang K."/>
            <person name="Shi W."/>
            <person name="Yang B."/>
            <person name="Wang J."/>
        </authorList>
    </citation>
    <scope>NUCLEOTIDE SEQUENCE [LARGE SCALE GENOMIC DNA]</scope>
    <source>
        <strain evidence="2 3">RGW1</strain>
    </source>
</reference>
<name>A0AAW8ZX85_LIMRT</name>
<sequence length="45" mass="4775">MFNPLAGLAKIVEAMHGLPKSVQFALIGFMGFSVLCVTIVAIVCH</sequence>
<comment type="caution">
    <text evidence="2">The sequence shown here is derived from an EMBL/GenBank/DDBJ whole genome shotgun (WGS) entry which is preliminary data.</text>
</comment>
<dbReference type="Proteomes" id="UP001286376">
    <property type="component" value="Unassembled WGS sequence"/>
</dbReference>
<dbReference type="AlphaFoldDB" id="A0AAW8ZX85"/>
<keyword evidence="1" id="KW-1133">Transmembrane helix</keyword>
<evidence type="ECO:0000256" key="1">
    <source>
        <dbReference type="SAM" id="Phobius"/>
    </source>
</evidence>
<feature type="transmembrane region" description="Helical" evidence="1">
    <location>
        <begin position="24"/>
        <end position="44"/>
    </location>
</feature>
<keyword evidence="1" id="KW-0472">Membrane</keyword>
<proteinExistence type="predicted"/>
<gene>
    <name evidence="2" type="ORF">NX099_00585</name>
</gene>